<keyword evidence="3 8" id="KW-0547">Nucleotide-binding</keyword>
<comment type="catalytic activity">
    <reaction evidence="7 8">
        <text>tRNA(Trp) + L-tryptophan + ATP = L-tryptophyl-tRNA(Trp) + AMP + diphosphate + H(+)</text>
        <dbReference type="Rhea" id="RHEA:24080"/>
        <dbReference type="Rhea" id="RHEA-COMP:9671"/>
        <dbReference type="Rhea" id="RHEA-COMP:9705"/>
        <dbReference type="ChEBI" id="CHEBI:15378"/>
        <dbReference type="ChEBI" id="CHEBI:30616"/>
        <dbReference type="ChEBI" id="CHEBI:33019"/>
        <dbReference type="ChEBI" id="CHEBI:57912"/>
        <dbReference type="ChEBI" id="CHEBI:78442"/>
        <dbReference type="ChEBI" id="CHEBI:78535"/>
        <dbReference type="ChEBI" id="CHEBI:456215"/>
        <dbReference type="EC" id="6.1.1.2"/>
    </reaction>
</comment>
<feature type="binding site" evidence="8">
    <location>
        <position position="136"/>
    </location>
    <ligand>
        <name>L-tryptophan</name>
        <dbReference type="ChEBI" id="CHEBI:57912"/>
    </ligand>
</feature>
<accession>A0A7C4U862</accession>
<dbReference type="GO" id="GO:0004830">
    <property type="term" value="F:tryptophan-tRNA ligase activity"/>
    <property type="evidence" value="ECO:0007669"/>
    <property type="project" value="UniProtKB-UniRule"/>
</dbReference>
<dbReference type="SUPFAM" id="SSF52374">
    <property type="entry name" value="Nucleotidylyl transferase"/>
    <property type="match status" value="1"/>
</dbReference>
<dbReference type="GO" id="GO:0006436">
    <property type="term" value="P:tryptophanyl-tRNA aminoacylation"/>
    <property type="evidence" value="ECO:0007669"/>
    <property type="project" value="UniProtKB-UniRule"/>
</dbReference>
<evidence type="ECO:0000313" key="10">
    <source>
        <dbReference type="EMBL" id="HGW92516.1"/>
    </source>
</evidence>
<reference evidence="10" key="1">
    <citation type="journal article" date="2020" name="mSystems">
        <title>Genome- and Community-Level Interaction Insights into Carbon Utilization and Element Cycling Functions of Hydrothermarchaeota in Hydrothermal Sediment.</title>
        <authorList>
            <person name="Zhou Z."/>
            <person name="Liu Y."/>
            <person name="Xu W."/>
            <person name="Pan J."/>
            <person name="Luo Z.H."/>
            <person name="Li M."/>
        </authorList>
    </citation>
    <scope>NUCLEOTIDE SEQUENCE [LARGE SCALE GENOMIC DNA]</scope>
    <source>
        <strain evidence="10">SpSt-780</strain>
    </source>
</reference>
<dbReference type="HAMAP" id="MF_00140_B">
    <property type="entry name" value="Trp_tRNA_synth_B"/>
    <property type="match status" value="1"/>
</dbReference>
<evidence type="ECO:0000256" key="3">
    <source>
        <dbReference type="ARBA" id="ARBA00022741"/>
    </source>
</evidence>
<keyword evidence="6 8" id="KW-0030">Aminoacyl-tRNA synthetase</keyword>
<feature type="binding site" evidence="8">
    <location>
        <begin position="148"/>
        <end position="150"/>
    </location>
    <ligand>
        <name>ATP</name>
        <dbReference type="ChEBI" id="CHEBI:30616"/>
    </ligand>
</feature>
<dbReference type="Pfam" id="PF00579">
    <property type="entry name" value="tRNA-synt_1b"/>
    <property type="match status" value="1"/>
</dbReference>
<dbReference type="InterPro" id="IPR050203">
    <property type="entry name" value="Trp-tRNA_synthetase"/>
</dbReference>
<dbReference type="PROSITE" id="PS00178">
    <property type="entry name" value="AA_TRNA_LIGASE_I"/>
    <property type="match status" value="1"/>
</dbReference>
<dbReference type="GO" id="GO:0005829">
    <property type="term" value="C:cytosol"/>
    <property type="evidence" value="ECO:0007669"/>
    <property type="project" value="TreeGrafter"/>
</dbReference>
<organism evidence="10">
    <name type="scientific">candidate division WOR-3 bacterium</name>
    <dbReference type="NCBI Taxonomy" id="2052148"/>
    <lineage>
        <taxon>Bacteria</taxon>
        <taxon>Bacteria division WOR-3</taxon>
    </lineage>
</organism>
<dbReference type="InterPro" id="IPR002306">
    <property type="entry name" value="Trp-tRNA-ligase"/>
</dbReference>
<evidence type="ECO:0000256" key="6">
    <source>
        <dbReference type="ARBA" id="ARBA00023146"/>
    </source>
</evidence>
<dbReference type="EMBL" id="DTHG01000100">
    <property type="protein sequence ID" value="HGW92516.1"/>
    <property type="molecule type" value="Genomic_DNA"/>
</dbReference>
<keyword evidence="5 8" id="KW-0648">Protein biosynthesis</keyword>
<dbReference type="Gene3D" id="1.10.240.10">
    <property type="entry name" value="Tyrosyl-Transfer RNA Synthetase"/>
    <property type="match status" value="1"/>
</dbReference>
<evidence type="ECO:0000256" key="7">
    <source>
        <dbReference type="ARBA" id="ARBA00049929"/>
    </source>
</evidence>
<feature type="binding site" evidence="8">
    <location>
        <position position="186"/>
    </location>
    <ligand>
        <name>ATP</name>
        <dbReference type="ChEBI" id="CHEBI:30616"/>
    </ligand>
</feature>
<keyword evidence="2 8" id="KW-0436">Ligase</keyword>
<evidence type="ECO:0000256" key="2">
    <source>
        <dbReference type="ARBA" id="ARBA00022598"/>
    </source>
</evidence>
<proteinExistence type="inferred from homology"/>
<evidence type="ECO:0000256" key="5">
    <source>
        <dbReference type="ARBA" id="ARBA00022917"/>
    </source>
</evidence>
<dbReference type="CDD" id="cd00806">
    <property type="entry name" value="TrpRS_core"/>
    <property type="match status" value="1"/>
</dbReference>
<evidence type="ECO:0000256" key="1">
    <source>
        <dbReference type="ARBA" id="ARBA00005594"/>
    </source>
</evidence>
<feature type="binding site" evidence="8">
    <location>
        <begin position="17"/>
        <end position="18"/>
    </location>
    <ligand>
        <name>ATP</name>
        <dbReference type="ChEBI" id="CHEBI:30616"/>
    </ligand>
</feature>
<evidence type="ECO:0000256" key="8">
    <source>
        <dbReference type="HAMAP-Rule" id="MF_00140"/>
    </source>
</evidence>
<feature type="binding site" evidence="8">
    <location>
        <begin position="9"/>
        <end position="11"/>
    </location>
    <ligand>
        <name>ATP</name>
        <dbReference type="ChEBI" id="CHEBI:30616"/>
    </ligand>
</feature>
<name>A0A7C4U862_UNCW3</name>
<keyword evidence="4 8" id="KW-0067">ATP-binding</keyword>
<dbReference type="InterPro" id="IPR024109">
    <property type="entry name" value="Trp-tRNA-ligase_bac-type"/>
</dbReference>
<sequence length="326" mass="37461">MDKILSGLRPTGRMHIGNFFGAVENWVRLQDGNICFFEIADWHTLTTKPENSKNLRELIRETVIDWFACGIDPEKSCVFVQSDVKEHSELFLLFSMLVTVQRLQRNPTLKDMIKDLSIGENLSFGLLGYPVLQAADILIYRANKVPVGEDQLPHIELTREIARRFNFLYGETFPEPEAILTEAKRVPGLDGKRMSKSLGNTILISDSEKDVEKKVMSAFTDPLKIKKDDIGHPEGCVPFAYLKILNKEIYTKREIECKEGKIGCVQCKKEIASLLNKFLEPIRERREIVSKWDIEKILIKGKEKAREEARKTMEITREKMGLWSSK</sequence>
<comment type="caution">
    <text evidence="10">The sequence shown here is derived from an EMBL/GenBank/DDBJ whole genome shotgun (WGS) entry which is preliminary data.</text>
</comment>
<dbReference type="InterPro" id="IPR014729">
    <property type="entry name" value="Rossmann-like_a/b/a_fold"/>
</dbReference>
<evidence type="ECO:0000256" key="4">
    <source>
        <dbReference type="ARBA" id="ARBA00022840"/>
    </source>
</evidence>
<comment type="similarity">
    <text evidence="1 8 9">Belongs to the class-I aminoacyl-tRNA synthetase family.</text>
</comment>
<dbReference type="GO" id="GO:0005524">
    <property type="term" value="F:ATP binding"/>
    <property type="evidence" value="ECO:0007669"/>
    <property type="project" value="UniProtKB-UniRule"/>
</dbReference>
<dbReference type="NCBIfam" id="TIGR00233">
    <property type="entry name" value="trpS"/>
    <property type="match status" value="1"/>
</dbReference>
<comment type="caution">
    <text evidence="8">Lacks conserved residue(s) required for the propagation of feature annotation.</text>
</comment>
<gene>
    <name evidence="8 10" type="primary">trpS</name>
    <name evidence="10" type="ORF">ENV67_08285</name>
</gene>
<dbReference type="InterPro" id="IPR001412">
    <property type="entry name" value="aa-tRNA-synth_I_CS"/>
</dbReference>
<comment type="subcellular location">
    <subcellularLocation>
        <location evidence="8">Cytoplasm</location>
    </subcellularLocation>
</comment>
<dbReference type="EC" id="6.1.1.2" evidence="8"/>
<dbReference type="Gene3D" id="3.40.50.620">
    <property type="entry name" value="HUPs"/>
    <property type="match status" value="1"/>
</dbReference>
<dbReference type="PRINTS" id="PR01039">
    <property type="entry name" value="TRNASYNTHTRP"/>
</dbReference>
<dbReference type="AlphaFoldDB" id="A0A7C4U862"/>
<dbReference type="PANTHER" id="PTHR43766">
    <property type="entry name" value="TRYPTOPHAN--TRNA LIGASE, MITOCHONDRIAL"/>
    <property type="match status" value="1"/>
</dbReference>
<dbReference type="PANTHER" id="PTHR43766:SF1">
    <property type="entry name" value="TRYPTOPHAN--TRNA LIGASE, MITOCHONDRIAL"/>
    <property type="match status" value="1"/>
</dbReference>
<protein>
    <recommendedName>
        <fullName evidence="8">Tryptophan--tRNA ligase</fullName>
        <ecNumber evidence="8">6.1.1.2</ecNumber>
    </recommendedName>
    <alternativeName>
        <fullName evidence="8">Tryptophanyl-tRNA synthetase</fullName>
        <shortName evidence="8">TrpRS</shortName>
    </alternativeName>
</protein>
<comment type="function">
    <text evidence="8">Catalyzes the attachment of tryptophan to tRNA(Trp).</text>
</comment>
<evidence type="ECO:0000256" key="9">
    <source>
        <dbReference type="RuleBase" id="RU363036"/>
    </source>
</evidence>
<keyword evidence="8" id="KW-0963">Cytoplasm</keyword>
<dbReference type="InterPro" id="IPR002305">
    <property type="entry name" value="aa-tRNA-synth_Ic"/>
</dbReference>
<dbReference type="FunFam" id="1.10.240.10:FF:000005">
    <property type="entry name" value="Tryptophan--tRNA ligase"/>
    <property type="match status" value="1"/>
</dbReference>
<comment type="subunit">
    <text evidence="8">Homodimer.</text>
</comment>